<evidence type="ECO:0000313" key="21">
    <source>
        <dbReference type="Proteomes" id="UP000250140"/>
    </source>
</evidence>
<evidence type="ECO:0000256" key="16">
    <source>
        <dbReference type="SAM" id="Coils"/>
    </source>
</evidence>
<comment type="similarity">
    <text evidence="2">Belongs to the SNF2/RAD54 helicase family. SWR1 subfamily.</text>
</comment>
<keyword evidence="9" id="KW-0156">Chromatin regulator</keyword>
<dbReference type="InterPro" id="IPR001650">
    <property type="entry name" value="Helicase_C-like"/>
</dbReference>
<dbReference type="GO" id="GO:0016887">
    <property type="term" value="F:ATP hydrolysis activity"/>
    <property type="evidence" value="ECO:0007669"/>
    <property type="project" value="TreeGrafter"/>
</dbReference>
<dbReference type="FunFam" id="3.40.50.300:FF:000655">
    <property type="entry name" value="Protein PHOTOPERIOD-INDEPENDENT EARLY FLOWERING 1"/>
    <property type="match status" value="1"/>
</dbReference>
<dbReference type="GO" id="GO:0003677">
    <property type="term" value="F:DNA binding"/>
    <property type="evidence" value="ECO:0007669"/>
    <property type="project" value="UniProtKB-KW"/>
</dbReference>
<evidence type="ECO:0000256" key="15">
    <source>
        <dbReference type="ARBA" id="ARBA00047995"/>
    </source>
</evidence>
<feature type="compositionally biased region" description="Acidic residues" evidence="17">
    <location>
        <begin position="486"/>
        <end position="507"/>
    </location>
</feature>
<dbReference type="Pfam" id="PF00176">
    <property type="entry name" value="SNF2-rel_dom"/>
    <property type="match status" value="1"/>
</dbReference>
<dbReference type="PANTHER" id="PTHR45685:SF1">
    <property type="entry name" value="HELICASE SRCAP"/>
    <property type="match status" value="1"/>
</dbReference>
<keyword evidence="16" id="KW-0175">Coiled coil</keyword>
<feature type="region of interest" description="Disordered" evidence="17">
    <location>
        <begin position="628"/>
        <end position="707"/>
    </location>
</feature>
<feature type="compositionally biased region" description="Low complexity" evidence="17">
    <location>
        <begin position="581"/>
        <end position="603"/>
    </location>
</feature>
<keyword evidence="8" id="KW-0067">ATP-binding</keyword>
<keyword evidence="10" id="KW-0805">Transcription regulation</keyword>
<dbReference type="Pfam" id="PF00271">
    <property type="entry name" value="Helicase_C"/>
    <property type="match status" value="1"/>
</dbReference>
<feature type="region of interest" description="Disordered" evidence="17">
    <location>
        <begin position="1510"/>
        <end position="1546"/>
    </location>
</feature>
<evidence type="ECO:0000256" key="8">
    <source>
        <dbReference type="ARBA" id="ARBA00022840"/>
    </source>
</evidence>
<dbReference type="Gene3D" id="1.20.120.850">
    <property type="entry name" value="SWI2/SNF2 ATPases, N-terminal domain"/>
    <property type="match status" value="1"/>
</dbReference>
<feature type="domain" description="Helicase C-terminal" evidence="19">
    <location>
        <begin position="1290"/>
        <end position="1443"/>
    </location>
</feature>
<dbReference type="EMBL" id="KV749821">
    <property type="protein sequence ID" value="OCL07648.1"/>
    <property type="molecule type" value="Genomic_DNA"/>
</dbReference>
<keyword evidence="12" id="KW-0010">Activator</keyword>
<dbReference type="GO" id="GO:0042393">
    <property type="term" value="F:histone binding"/>
    <property type="evidence" value="ECO:0007669"/>
    <property type="project" value="TreeGrafter"/>
</dbReference>
<evidence type="ECO:0000256" key="17">
    <source>
        <dbReference type="SAM" id="MobiDB-lite"/>
    </source>
</evidence>
<dbReference type="EC" id="3.6.4.12" evidence="4"/>
<dbReference type="Gene3D" id="3.40.50.10810">
    <property type="entry name" value="Tandem AAA-ATPase domain"/>
    <property type="match status" value="1"/>
</dbReference>
<comment type="catalytic activity">
    <reaction evidence="15">
        <text>ATP + H2O = ADP + phosphate + H(+)</text>
        <dbReference type="Rhea" id="RHEA:13065"/>
        <dbReference type="ChEBI" id="CHEBI:15377"/>
        <dbReference type="ChEBI" id="CHEBI:15378"/>
        <dbReference type="ChEBI" id="CHEBI:30616"/>
        <dbReference type="ChEBI" id="CHEBI:43474"/>
        <dbReference type="ChEBI" id="CHEBI:456216"/>
        <dbReference type="EC" id="3.6.4.12"/>
    </reaction>
</comment>
<evidence type="ECO:0000256" key="5">
    <source>
        <dbReference type="ARBA" id="ARBA00022741"/>
    </source>
</evidence>
<proteinExistence type="inferred from homology"/>
<feature type="region of interest" description="Disordered" evidence="17">
    <location>
        <begin position="1559"/>
        <end position="1586"/>
    </location>
</feature>
<keyword evidence="5" id="KW-0547">Nucleotide-binding</keyword>
<dbReference type="PROSITE" id="PS51194">
    <property type="entry name" value="HELICASE_CTER"/>
    <property type="match status" value="1"/>
</dbReference>
<evidence type="ECO:0000259" key="19">
    <source>
        <dbReference type="PROSITE" id="PS51194"/>
    </source>
</evidence>
<dbReference type="GO" id="GO:0000812">
    <property type="term" value="C:Swr1 complex"/>
    <property type="evidence" value="ECO:0007669"/>
    <property type="project" value="TreeGrafter"/>
</dbReference>
<feature type="domain" description="Helicase ATP-binding" evidence="18">
    <location>
        <begin position="755"/>
        <end position="920"/>
    </location>
</feature>
<accession>A0A8E2F0E9</accession>
<keyword evidence="11" id="KW-0238">DNA-binding</keyword>
<evidence type="ECO:0000256" key="1">
    <source>
        <dbReference type="ARBA" id="ARBA00004123"/>
    </source>
</evidence>
<dbReference type="PROSITE" id="PS00690">
    <property type="entry name" value="DEAH_ATP_HELICASE"/>
    <property type="match status" value="1"/>
</dbReference>
<feature type="compositionally biased region" description="Basic and acidic residues" evidence="17">
    <location>
        <begin position="1526"/>
        <end position="1546"/>
    </location>
</feature>
<dbReference type="GO" id="GO:0005524">
    <property type="term" value="F:ATP binding"/>
    <property type="evidence" value="ECO:0007669"/>
    <property type="project" value="UniProtKB-KW"/>
</dbReference>
<evidence type="ECO:0000256" key="7">
    <source>
        <dbReference type="ARBA" id="ARBA00022806"/>
    </source>
</evidence>
<evidence type="ECO:0000256" key="14">
    <source>
        <dbReference type="ARBA" id="ARBA00023242"/>
    </source>
</evidence>
<dbReference type="InterPro" id="IPR049730">
    <property type="entry name" value="SNF2/RAD54-like_C"/>
</dbReference>
<comment type="subunit">
    <text evidence="3">Component of the SWR1 chromatin-remodeling complex.</text>
</comment>
<evidence type="ECO:0000256" key="6">
    <source>
        <dbReference type="ARBA" id="ARBA00022801"/>
    </source>
</evidence>
<feature type="region of interest" description="Disordered" evidence="17">
    <location>
        <begin position="418"/>
        <end position="615"/>
    </location>
</feature>
<dbReference type="GO" id="GO:0003678">
    <property type="term" value="F:DNA helicase activity"/>
    <property type="evidence" value="ECO:0007669"/>
    <property type="project" value="UniProtKB-EC"/>
</dbReference>
<dbReference type="InterPro" id="IPR038718">
    <property type="entry name" value="SNF2-like_sf"/>
</dbReference>
<evidence type="ECO:0000256" key="4">
    <source>
        <dbReference type="ARBA" id="ARBA00012551"/>
    </source>
</evidence>
<dbReference type="SMART" id="SM00490">
    <property type="entry name" value="HELICc"/>
    <property type="match status" value="1"/>
</dbReference>
<feature type="compositionally biased region" description="Basic and acidic residues" evidence="17">
    <location>
        <begin position="508"/>
        <end position="517"/>
    </location>
</feature>
<keyword evidence="7" id="KW-0347">Helicase</keyword>
<evidence type="ECO:0000256" key="2">
    <source>
        <dbReference type="ARBA" id="ARBA00009220"/>
    </source>
</evidence>
<feature type="compositionally biased region" description="Acidic residues" evidence="17">
    <location>
        <begin position="445"/>
        <end position="468"/>
    </location>
</feature>
<dbReference type="PROSITE" id="PS51192">
    <property type="entry name" value="HELICASE_ATP_BIND_1"/>
    <property type="match status" value="1"/>
</dbReference>
<evidence type="ECO:0000256" key="12">
    <source>
        <dbReference type="ARBA" id="ARBA00023159"/>
    </source>
</evidence>
<dbReference type="InterPro" id="IPR014001">
    <property type="entry name" value="Helicase_ATP-bd"/>
</dbReference>
<sequence>GSDGGGAERLSKKRKLDDLIRQRSTSRAASPPWKKVAVEGPTSVIVDGKRKSMRTNNIPAELTPEPDKRKTRRGANKATQSNGVAKNGLKHNGTRAVSSPSLAHKSKAPSSLRKAPSAASLKSTQHQSYRKRNPSDALLSSPTAAHKELHNGGLRSRGRPERPSTPDNTGRKRRSTRVSEVVPISPEFSTPNHQNDDFQNGVPPSGRTPRVKLILRRPELPIRHPKHIRPLQKFESFDEWLRHDDPLAGDESQRMTPKAARKEAEIRQRIFEAAQPGGVLSQDRSKIFLPEPDEEPPPMYGHYAHVVAHALNFRKLLKAEHENHKRLAKRMAYEALEKWKEKYKRKTKEELEQEQKDYAILRYKQLVRDVQQQWNLVKGEIDKARLAKWEEEQDRLGKKAMDTMLDHSHLILGRGRLETSSSFVSEDDDGEEETGDDQSSNSDAVSDDENLSSDGSDSEEDAANDEDANLTQEQLLAKYGQLPDISDPDDDADISEDQGEDEDEEASDTDRMEHNSKDDDDENQLSRDAHQTKLMNGIHSGDSTPENGPMVDSIDPATVKLEEVDALLLDSDETELKSDSDSSSEGWSGSEDGSEEGSSPGAEGESDEDAYDTWGLLSKEEVKRLKAATNNDSLIDPEDAQTPNVAIGSGERSEPDERRTPLEKKKDGPEIIDPEADTHPEKLPNGVSPRTTDNKTSPAPSDADMGDTQQEIGAVKDHQAMINKSRETSTSRTEIPSLLRGKLREYQHDGLDWLANLYEGETNGILADEMGLGKTIQTIALLAHLAVHQGVWGPHLVVVPTSVMLNWEMEFKKWCPGFKILTYYGDILERQRKRKGWLNDDLYNVCITSYQLILQDASAFKRRAWHYLILDEAHNIKNFKTQRWQTLLNFRTQRRLLLTGTPLQNNIDELWSLLYFLMPAGFAGEGRIAGLEDFSMALKKPTNQILEQGKQVLDAEGQKIVKRLHEVLRPYLLRRMKADVEKQMPGKYEHVVYCRLSKRQRQLYDGFMGRADTKQTLASGNYMSIINCLMSLRKVCNHPDLFETRQIVTSFAMPKSVVADFEIKNLLIRKRLLKGIEETSINLDFLNLLPVRRENTSMLHASRTRQIRALRPLEDLIEQQTRRINAEPKLDGSSVNSVLSYMAEKENLSILDHLKNCLRLTRQRTEFMPTYGKGLIKRLNLNLQDTLGTRAPKRNVDAANWYLNTSALLLNIMPTLEERALSLEPIIQKFGCVTPAVVANDMGPLVLSEPGVELIRRSSMSMKKDPFHEARIRLSIAFPDKRLLQYDCGKLQRLATLLRDLQAGGHRALIFTQMTKVLDILEQFLNIHGHRYLRLDGATKVEQRQILTDRFNNDPRILCFILSSRSGGLGINLTGADTVIFYDLDWNPAMDKQCQDRCHRIGQTRDVHIYKFVSEYTIEANILRKSNQKRLLDDVIIQKGDFTTDYFNKVTWRDAFDDETPTDEASAAMDRVLGDAAGLGDVLQSVEDTEDVAAAKVAQKEIVEEVHVDDADFNETSTSATPKAIEGSRSRGRSETGTEEEKRHVDEYMVDVLMDEWKNVPIKLPGERSKKRNRKGQDVHRVRRRR</sequence>
<evidence type="ECO:0000256" key="11">
    <source>
        <dbReference type="ARBA" id="ARBA00023125"/>
    </source>
</evidence>
<evidence type="ECO:0000256" key="3">
    <source>
        <dbReference type="ARBA" id="ARBA00011826"/>
    </source>
</evidence>
<evidence type="ECO:0000313" key="20">
    <source>
        <dbReference type="EMBL" id="OCL07648.1"/>
    </source>
</evidence>
<dbReference type="CDD" id="cd18003">
    <property type="entry name" value="DEXQc_SRCAP"/>
    <property type="match status" value="1"/>
</dbReference>
<evidence type="ECO:0000256" key="10">
    <source>
        <dbReference type="ARBA" id="ARBA00023015"/>
    </source>
</evidence>
<dbReference type="Gene3D" id="3.40.50.300">
    <property type="entry name" value="P-loop containing nucleotide triphosphate hydrolases"/>
    <property type="match status" value="1"/>
</dbReference>
<dbReference type="InterPro" id="IPR050520">
    <property type="entry name" value="INO80/SWR1_helicase"/>
</dbReference>
<organism evidence="20 21">
    <name type="scientific">Glonium stellatum</name>
    <dbReference type="NCBI Taxonomy" id="574774"/>
    <lineage>
        <taxon>Eukaryota</taxon>
        <taxon>Fungi</taxon>
        <taxon>Dikarya</taxon>
        <taxon>Ascomycota</taxon>
        <taxon>Pezizomycotina</taxon>
        <taxon>Dothideomycetes</taxon>
        <taxon>Pleosporomycetidae</taxon>
        <taxon>Gloniales</taxon>
        <taxon>Gloniaceae</taxon>
        <taxon>Glonium</taxon>
    </lineage>
</organism>
<feature type="compositionally biased region" description="Basic and acidic residues" evidence="17">
    <location>
        <begin position="651"/>
        <end position="669"/>
    </location>
</feature>
<feature type="compositionally biased region" description="Polar residues" evidence="17">
    <location>
        <begin position="688"/>
        <end position="699"/>
    </location>
</feature>
<evidence type="ECO:0000256" key="9">
    <source>
        <dbReference type="ARBA" id="ARBA00022853"/>
    </source>
</evidence>
<evidence type="ECO:0000259" key="18">
    <source>
        <dbReference type="PROSITE" id="PS51192"/>
    </source>
</evidence>
<name>A0A8E2F0E9_9PEZI</name>
<protein>
    <recommendedName>
        <fullName evidence="4">DNA helicase</fullName>
        <ecNumber evidence="4">3.6.4.12</ecNumber>
    </recommendedName>
</protein>
<feature type="non-terminal residue" evidence="20">
    <location>
        <position position="1586"/>
    </location>
</feature>
<dbReference type="PANTHER" id="PTHR45685">
    <property type="entry name" value="HELICASE SRCAP-RELATED"/>
    <property type="match status" value="1"/>
</dbReference>
<dbReference type="SMART" id="SM00487">
    <property type="entry name" value="DEXDc"/>
    <property type="match status" value="1"/>
</dbReference>
<evidence type="ECO:0000256" key="13">
    <source>
        <dbReference type="ARBA" id="ARBA00023163"/>
    </source>
</evidence>
<feature type="non-terminal residue" evidence="20">
    <location>
        <position position="1"/>
    </location>
</feature>
<comment type="subcellular location">
    <subcellularLocation>
        <location evidence="1">Nucleus</location>
    </subcellularLocation>
</comment>
<dbReference type="Proteomes" id="UP000250140">
    <property type="component" value="Unassembled WGS sequence"/>
</dbReference>
<feature type="compositionally biased region" description="Acidic residues" evidence="17">
    <location>
        <begin position="425"/>
        <end position="436"/>
    </location>
</feature>
<dbReference type="OrthoDB" id="372624at2759"/>
<feature type="coiled-coil region" evidence="16">
    <location>
        <begin position="336"/>
        <end position="364"/>
    </location>
</feature>
<dbReference type="SUPFAM" id="SSF52540">
    <property type="entry name" value="P-loop containing nucleoside triphosphate hydrolases"/>
    <property type="match status" value="2"/>
</dbReference>
<dbReference type="InterPro" id="IPR027417">
    <property type="entry name" value="P-loop_NTPase"/>
</dbReference>
<keyword evidence="6" id="KW-0378">Hydrolase</keyword>
<dbReference type="InterPro" id="IPR000330">
    <property type="entry name" value="SNF2_N"/>
</dbReference>
<dbReference type="CDD" id="cd18793">
    <property type="entry name" value="SF2_C_SNF"/>
    <property type="match status" value="1"/>
</dbReference>
<feature type="region of interest" description="Disordered" evidence="17">
    <location>
        <begin position="1"/>
        <end position="210"/>
    </location>
</feature>
<dbReference type="InterPro" id="IPR002464">
    <property type="entry name" value="DNA/RNA_helicase_DEAH_CS"/>
</dbReference>
<gene>
    <name evidence="20" type="ORF">AOQ84DRAFT_252561</name>
</gene>
<dbReference type="FunFam" id="3.40.50.10810:FF:000005">
    <property type="entry name" value="Photoperiod-independent early flowering 1"/>
    <property type="match status" value="1"/>
</dbReference>
<reference evidence="20 21" key="1">
    <citation type="journal article" date="2016" name="Nat. Commun.">
        <title>Ectomycorrhizal ecology is imprinted in the genome of the dominant symbiotic fungus Cenococcum geophilum.</title>
        <authorList>
            <consortium name="DOE Joint Genome Institute"/>
            <person name="Peter M."/>
            <person name="Kohler A."/>
            <person name="Ohm R.A."/>
            <person name="Kuo A."/>
            <person name="Krutzmann J."/>
            <person name="Morin E."/>
            <person name="Arend M."/>
            <person name="Barry K.W."/>
            <person name="Binder M."/>
            <person name="Choi C."/>
            <person name="Clum A."/>
            <person name="Copeland A."/>
            <person name="Grisel N."/>
            <person name="Haridas S."/>
            <person name="Kipfer T."/>
            <person name="LaButti K."/>
            <person name="Lindquist E."/>
            <person name="Lipzen A."/>
            <person name="Maire R."/>
            <person name="Meier B."/>
            <person name="Mihaltcheva S."/>
            <person name="Molinier V."/>
            <person name="Murat C."/>
            <person name="Poggeler S."/>
            <person name="Quandt C.A."/>
            <person name="Sperisen C."/>
            <person name="Tritt A."/>
            <person name="Tisserant E."/>
            <person name="Crous P.W."/>
            <person name="Henrissat B."/>
            <person name="Nehls U."/>
            <person name="Egli S."/>
            <person name="Spatafora J.W."/>
            <person name="Grigoriev I.V."/>
            <person name="Martin F.M."/>
        </authorList>
    </citation>
    <scope>NUCLEOTIDE SEQUENCE [LARGE SCALE GENOMIC DNA]</scope>
    <source>
        <strain evidence="20 21">CBS 207.34</strain>
    </source>
</reference>
<dbReference type="GO" id="GO:0006338">
    <property type="term" value="P:chromatin remodeling"/>
    <property type="evidence" value="ECO:0007669"/>
    <property type="project" value="TreeGrafter"/>
</dbReference>
<keyword evidence="21" id="KW-1185">Reference proteome</keyword>
<keyword evidence="13" id="KW-0804">Transcription</keyword>
<keyword evidence="14" id="KW-0539">Nucleus</keyword>